<accession>A0A8R7R8P2</accession>
<feature type="compositionally biased region" description="Polar residues" evidence="1">
    <location>
        <begin position="44"/>
        <end position="56"/>
    </location>
</feature>
<proteinExistence type="predicted"/>
<name>A0A8R7R8P2_TRIUA</name>
<feature type="compositionally biased region" description="Pro residues" evidence="1">
    <location>
        <begin position="88"/>
        <end position="101"/>
    </location>
</feature>
<evidence type="ECO:0000256" key="1">
    <source>
        <dbReference type="SAM" id="MobiDB-lite"/>
    </source>
</evidence>
<evidence type="ECO:0000313" key="3">
    <source>
        <dbReference type="EnsemblPlants" id="TuG1812S0001258800.01.T01.s_cds29162"/>
    </source>
</evidence>
<dbReference type="EnsemblPlants" id="TuG1812S0001258800.01.T01">
    <property type="protein sequence ID" value="TuG1812S0001258800.01.T01.s_cds29162"/>
    <property type="gene ID" value="TuG1812S0001258800.01"/>
</dbReference>
<reference evidence="4" key="1">
    <citation type="journal article" date="2013" name="Nature">
        <title>Draft genome of the wheat A-genome progenitor Triticum urartu.</title>
        <authorList>
            <person name="Ling H.Q."/>
            <person name="Zhao S."/>
            <person name="Liu D."/>
            <person name="Wang J."/>
            <person name="Sun H."/>
            <person name="Zhang C."/>
            <person name="Fan H."/>
            <person name="Li D."/>
            <person name="Dong L."/>
            <person name="Tao Y."/>
            <person name="Gao C."/>
            <person name="Wu H."/>
            <person name="Li Y."/>
            <person name="Cui Y."/>
            <person name="Guo X."/>
            <person name="Zheng S."/>
            <person name="Wang B."/>
            <person name="Yu K."/>
            <person name="Liang Q."/>
            <person name="Yang W."/>
            <person name="Lou X."/>
            <person name="Chen J."/>
            <person name="Feng M."/>
            <person name="Jian J."/>
            <person name="Zhang X."/>
            <person name="Luo G."/>
            <person name="Jiang Y."/>
            <person name="Liu J."/>
            <person name="Wang Z."/>
            <person name="Sha Y."/>
            <person name="Zhang B."/>
            <person name="Wu H."/>
            <person name="Tang D."/>
            <person name="Shen Q."/>
            <person name="Xue P."/>
            <person name="Zou S."/>
            <person name="Wang X."/>
            <person name="Liu X."/>
            <person name="Wang F."/>
            <person name="Yang Y."/>
            <person name="An X."/>
            <person name="Dong Z."/>
            <person name="Zhang K."/>
            <person name="Zhang X."/>
            <person name="Luo M.C."/>
            <person name="Dvorak J."/>
            <person name="Tong Y."/>
            <person name="Wang J."/>
            <person name="Yang H."/>
            <person name="Li Z."/>
            <person name="Wang D."/>
            <person name="Zhang A."/>
            <person name="Wang J."/>
        </authorList>
    </citation>
    <scope>NUCLEOTIDE SEQUENCE</scope>
    <source>
        <strain evidence="4">cv. G1812</strain>
    </source>
</reference>
<evidence type="ECO:0000313" key="4">
    <source>
        <dbReference type="Proteomes" id="UP000015106"/>
    </source>
</evidence>
<feature type="chain" id="PRO_5035807548" evidence="2">
    <location>
        <begin position="24"/>
        <end position="111"/>
    </location>
</feature>
<keyword evidence="2" id="KW-0732">Signal</keyword>
<reference evidence="3" key="2">
    <citation type="submission" date="2022-06" db="UniProtKB">
        <authorList>
            <consortium name="EnsemblPlants"/>
        </authorList>
    </citation>
    <scope>IDENTIFICATION</scope>
</reference>
<evidence type="ECO:0000256" key="2">
    <source>
        <dbReference type="SAM" id="SignalP"/>
    </source>
</evidence>
<keyword evidence="4" id="KW-1185">Reference proteome</keyword>
<organism evidence="3 4">
    <name type="scientific">Triticum urartu</name>
    <name type="common">Red wild einkorn</name>
    <name type="synonym">Crithodium urartu</name>
    <dbReference type="NCBI Taxonomy" id="4572"/>
    <lineage>
        <taxon>Eukaryota</taxon>
        <taxon>Viridiplantae</taxon>
        <taxon>Streptophyta</taxon>
        <taxon>Embryophyta</taxon>
        <taxon>Tracheophyta</taxon>
        <taxon>Spermatophyta</taxon>
        <taxon>Magnoliopsida</taxon>
        <taxon>Liliopsida</taxon>
        <taxon>Poales</taxon>
        <taxon>Poaceae</taxon>
        <taxon>BOP clade</taxon>
        <taxon>Pooideae</taxon>
        <taxon>Triticodae</taxon>
        <taxon>Triticeae</taxon>
        <taxon>Triticinae</taxon>
        <taxon>Triticum</taxon>
    </lineage>
</organism>
<feature type="region of interest" description="Disordered" evidence="1">
    <location>
        <begin position="32"/>
        <end position="111"/>
    </location>
</feature>
<sequence>MARFLSCLLAQALLILLATSVTSKAIEEGRAHSCYTPPAPAPASSGQRGQSRQTPTAPLGPLGLRSPLGAPPPPESAPHRHYRRAAPLEPPPPPPPPPLSPSPAHHRNDLN</sequence>
<dbReference type="AlphaFoldDB" id="A0A8R7R8P2"/>
<protein>
    <submittedName>
        <fullName evidence="3">Uncharacterized protein</fullName>
    </submittedName>
</protein>
<dbReference type="Gramene" id="TuG1812S0001258800.01.T01">
    <property type="protein sequence ID" value="TuG1812S0001258800.01.T01.s_cds29162"/>
    <property type="gene ID" value="TuG1812S0001258800.01"/>
</dbReference>
<dbReference type="Proteomes" id="UP000015106">
    <property type="component" value="Unassembled WGS sequence"/>
</dbReference>
<feature type="compositionally biased region" description="Low complexity" evidence="1">
    <location>
        <begin position="57"/>
        <end position="68"/>
    </location>
</feature>
<feature type="signal peptide" evidence="2">
    <location>
        <begin position="1"/>
        <end position="23"/>
    </location>
</feature>